<protein>
    <submittedName>
        <fullName evidence="1">Uncharacterized protein</fullName>
    </submittedName>
</protein>
<evidence type="ECO:0000313" key="1">
    <source>
        <dbReference type="EMBL" id="KOS44751.1"/>
    </source>
</evidence>
<evidence type="ECO:0000313" key="2">
    <source>
        <dbReference type="Proteomes" id="UP000037696"/>
    </source>
</evidence>
<reference evidence="1 2" key="1">
    <citation type="submission" date="2015-08" db="EMBL/GenBank/DDBJ databases">
        <title>Genome sequencing of Penicillium nordicum.</title>
        <authorList>
            <person name="Nguyen H.D."/>
            <person name="Seifert K.A."/>
        </authorList>
    </citation>
    <scope>NUCLEOTIDE SEQUENCE [LARGE SCALE GENOMIC DNA]</scope>
    <source>
        <strain evidence="1 2">DAOMC 185683</strain>
    </source>
</reference>
<dbReference type="Proteomes" id="UP000037696">
    <property type="component" value="Unassembled WGS sequence"/>
</dbReference>
<comment type="caution">
    <text evidence="1">The sequence shown here is derived from an EMBL/GenBank/DDBJ whole genome shotgun (WGS) entry which is preliminary data.</text>
</comment>
<name>A0A0M8PBK3_9EURO</name>
<gene>
    <name evidence="1" type="ORF">ACN38_g4347</name>
</gene>
<dbReference type="EMBL" id="LHQQ01000055">
    <property type="protein sequence ID" value="KOS44751.1"/>
    <property type="molecule type" value="Genomic_DNA"/>
</dbReference>
<proteinExistence type="predicted"/>
<organism evidence="1 2">
    <name type="scientific">Penicillium nordicum</name>
    <dbReference type="NCBI Taxonomy" id="229535"/>
    <lineage>
        <taxon>Eukaryota</taxon>
        <taxon>Fungi</taxon>
        <taxon>Dikarya</taxon>
        <taxon>Ascomycota</taxon>
        <taxon>Pezizomycotina</taxon>
        <taxon>Eurotiomycetes</taxon>
        <taxon>Eurotiomycetidae</taxon>
        <taxon>Eurotiales</taxon>
        <taxon>Aspergillaceae</taxon>
        <taxon>Penicillium</taxon>
    </lineage>
</organism>
<keyword evidence="2" id="KW-1185">Reference proteome</keyword>
<sequence>MLMDWSVFTGAESGREKKKYEIVNFPVPKFDLSEDLQGSKLLKWPGKNQTKWLVPCIAPFFPSRGLDRLPDAIPTLVAYGELSETRVVCR</sequence>
<accession>A0A0M8PBK3</accession>
<dbReference type="AlphaFoldDB" id="A0A0M8PBK3"/>